<evidence type="ECO:0008006" key="3">
    <source>
        <dbReference type="Google" id="ProtNLM"/>
    </source>
</evidence>
<gene>
    <name evidence="1" type="ORF">O1G22_06660</name>
</gene>
<keyword evidence="2" id="KW-1185">Reference proteome</keyword>
<protein>
    <recommendedName>
        <fullName evidence="3">Pilus assembly protein TadE</fullName>
    </recommendedName>
</protein>
<dbReference type="RefSeq" id="WP_270080453.1">
    <property type="nucleotide sequence ID" value="NZ_CP115300.1"/>
</dbReference>
<organism evidence="1 2">
    <name type="scientific">Streptomyces camelliae</name>
    <dbReference type="NCBI Taxonomy" id="3004093"/>
    <lineage>
        <taxon>Bacteria</taxon>
        <taxon>Bacillati</taxon>
        <taxon>Actinomycetota</taxon>
        <taxon>Actinomycetes</taxon>
        <taxon>Kitasatosporales</taxon>
        <taxon>Streptomycetaceae</taxon>
        <taxon>Streptomyces</taxon>
    </lineage>
</organism>
<dbReference type="Proteomes" id="UP001212326">
    <property type="component" value="Chromosome"/>
</dbReference>
<proteinExistence type="predicted"/>
<name>A0ABY7NYD3_9ACTN</name>
<dbReference type="EMBL" id="CP115300">
    <property type="protein sequence ID" value="WBO62522.1"/>
    <property type="molecule type" value="Genomic_DNA"/>
</dbReference>
<sequence>MAVTEVGLAPLMILLALIALTTVGAWDDRAAQASSLVTVARG</sequence>
<reference evidence="1 2" key="1">
    <citation type="submission" date="2022-12" db="EMBL/GenBank/DDBJ databases">
        <authorList>
            <person name="Mo P."/>
        </authorList>
    </citation>
    <scope>NUCLEOTIDE SEQUENCE [LARGE SCALE GENOMIC DNA]</scope>
    <source>
        <strain evidence="1 2">HUAS 2-6</strain>
    </source>
</reference>
<evidence type="ECO:0000313" key="2">
    <source>
        <dbReference type="Proteomes" id="UP001212326"/>
    </source>
</evidence>
<accession>A0ABY7NYD3</accession>
<evidence type="ECO:0000313" key="1">
    <source>
        <dbReference type="EMBL" id="WBO62522.1"/>
    </source>
</evidence>